<proteinExistence type="predicted"/>
<feature type="transmembrane region" description="Helical" evidence="1">
    <location>
        <begin position="159"/>
        <end position="182"/>
    </location>
</feature>
<name>A0A9W6FMX5_9MICO</name>
<organism evidence="2 3">
    <name type="scientific">Agromyces rhizosphaerae</name>
    <dbReference type="NCBI Taxonomy" id="88374"/>
    <lineage>
        <taxon>Bacteria</taxon>
        <taxon>Bacillati</taxon>
        <taxon>Actinomycetota</taxon>
        <taxon>Actinomycetes</taxon>
        <taxon>Micrococcales</taxon>
        <taxon>Microbacteriaceae</taxon>
        <taxon>Agromyces</taxon>
    </lineage>
</organism>
<dbReference type="EMBL" id="BSDP01000001">
    <property type="protein sequence ID" value="GLI25830.1"/>
    <property type="molecule type" value="Genomic_DNA"/>
</dbReference>
<sequence>MNGTLALFRRVFAGSWRGLIGWIVGISGALLLYLPLYSSFGANGEMDAIIDTLPDALVKSMGYDQLGTGAGYAQGTFFGLIGFALLTIAAVGWGTSAIASDEENGQLELTLAHAVSRGRVLVERTAAIVAKLAIIGVVVIGLTWALNEPSDLGIEPWNIVAGTATMLGLAMLSAAASIGVGAMTGSRTWAIGAGAGVAVVGYVLHAVGNQSEDLEWLHNFSPYSWAWDVNPLAEGPDWTALGLLYGISLLLLIAGWLVFRKRDIAT</sequence>
<feature type="transmembrane region" description="Helical" evidence="1">
    <location>
        <begin position="19"/>
        <end position="37"/>
    </location>
</feature>
<feature type="transmembrane region" description="Helical" evidence="1">
    <location>
        <begin position="238"/>
        <end position="259"/>
    </location>
</feature>
<accession>A0A9W6FMX5</accession>
<feature type="transmembrane region" description="Helical" evidence="1">
    <location>
        <begin position="189"/>
        <end position="208"/>
    </location>
</feature>
<evidence type="ECO:0000256" key="1">
    <source>
        <dbReference type="SAM" id="Phobius"/>
    </source>
</evidence>
<reference evidence="2" key="1">
    <citation type="submission" date="2022-12" db="EMBL/GenBank/DDBJ databases">
        <title>Reference genome sequencing for broad-spectrum identification of bacterial and archaeal isolates by mass spectrometry.</title>
        <authorList>
            <person name="Sekiguchi Y."/>
            <person name="Tourlousse D.M."/>
        </authorList>
    </citation>
    <scope>NUCLEOTIDE SEQUENCE</scope>
    <source>
        <strain evidence="2">14</strain>
    </source>
</reference>
<dbReference type="GO" id="GO:0005886">
    <property type="term" value="C:plasma membrane"/>
    <property type="evidence" value="ECO:0007669"/>
    <property type="project" value="UniProtKB-SubCell"/>
</dbReference>
<feature type="transmembrane region" description="Helical" evidence="1">
    <location>
        <begin position="126"/>
        <end position="147"/>
    </location>
</feature>
<keyword evidence="1" id="KW-1133">Transmembrane helix</keyword>
<keyword evidence="1" id="KW-0472">Membrane</keyword>
<evidence type="ECO:0008006" key="4">
    <source>
        <dbReference type="Google" id="ProtNLM"/>
    </source>
</evidence>
<dbReference type="RefSeq" id="WP_281881810.1">
    <property type="nucleotide sequence ID" value="NZ_BSDP01000001.1"/>
</dbReference>
<dbReference type="Pfam" id="PF12679">
    <property type="entry name" value="ABC2_membrane_2"/>
    <property type="match status" value="1"/>
</dbReference>
<dbReference type="GO" id="GO:0140359">
    <property type="term" value="F:ABC-type transporter activity"/>
    <property type="evidence" value="ECO:0007669"/>
    <property type="project" value="InterPro"/>
</dbReference>
<feature type="transmembrane region" description="Helical" evidence="1">
    <location>
        <begin position="71"/>
        <end position="93"/>
    </location>
</feature>
<protein>
    <recommendedName>
        <fullName evidence="4">ABC transporter permease subunit</fullName>
    </recommendedName>
</protein>
<keyword evidence="3" id="KW-1185">Reference proteome</keyword>
<comment type="caution">
    <text evidence="2">The sequence shown here is derived from an EMBL/GenBank/DDBJ whole genome shotgun (WGS) entry which is preliminary data.</text>
</comment>
<keyword evidence="1" id="KW-0812">Transmembrane</keyword>
<gene>
    <name evidence="2" type="ORF">ARHIZOSPH14_00720</name>
</gene>
<dbReference type="AlphaFoldDB" id="A0A9W6FMX5"/>
<evidence type="ECO:0000313" key="3">
    <source>
        <dbReference type="Proteomes" id="UP001144396"/>
    </source>
</evidence>
<evidence type="ECO:0000313" key="2">
    <source>
        <dbReference type="EMBL" id="GLI25830.1"/>
    </source>
</evidence>
<dbReference type="Proteomes" id="UP001144396">
    <property type="component" value="Unassembled WGS sequence"/>
</dbReference>